<reference evidence="3" key="1">
    <citation type="submission" date="2023-07" db="EMBL/GenBank/DDBJ databases">
        <title>Duganella aceri sp. nov., isolated from tree sap.</title>
        <authorList>
            <person name="Kim I.S."/>
        </authorList>
    </citation>
    <scope>NUCLEOTIDE SEQUENCE [LARGE SCALE GENOMIC DNA]</scope>
    <source>
        <strain evidence="3">SAP-35</strain>
    </source>
</reference>
<feature type="chain" id="PRO_5046717594" evidence="1">
    <location>
        <begin position="24"/>
        <end position="159"/>
    </location>
</feature>
<name>A0ABX0FPL3_9BURK</name>
<feature type="signal peptide" evidence="1">
    <location>
        <begin position="1"/>
        <end position="23"/>
    </location>
</feature>
<dbReference type="InterPro" id="IPR021557">
    <property type="entry name" value="DUF3016"/>
</dbReference>
<proteinExistence type="predicted"/>
<evidence type="ECO:0000313" key="2">
    <source>
        <dbReference type="EMBL" id="NGZ86568.1"/>
    </source>
</evidence>
<dbReference type="Pfam" id="PF11454">
    <property type="entry name" value="DUF3016"/>
    <property type="match status" value="1"/>
</dbReference>
<keyword evidence="1" id="KW-0732">Signal</keyword>
<gene>
    <name evidence="2" type="ORF">GW587_20180</name>
</gene>
<evidence type="ECO:0000313" key="3">
    <source>
        <dbReference type="Proteomes" id="UP000666369"/>
    </source>
</evidence>
<sequence>MSHFVRAVGIAIVCLITATGASAAATVSFVNPEKMTDVPHFSSDLESMEMIFREHIDELAAKLPAGQELKVEFLDIDLAGDVFPRVAVRDIRVMKGMADWPRMHLRYTIEQDGKVLRSGDLELSDPNYLMSSSSFRNEIYVHEKKLLDDWFRKDVLANR</sequence>
<protein>
    <submittedName>
        <fullName evidence="2">DUF3016 domain-containing protein</fullName>
    </submittedName>
</protein>
<keyword evidence="3" id="KW-1185">Reference proteome</keyword>
<comment type="caution">
    <text evidence="2">The sequence shown here is derived from an EMBL/GenBank/DDBJ whole genome shotgun (WGS) entry which is preliminary data.</text>
</comment>
<dbReference type="Proteomes" id="UP000666369">
    <property type="component" value="Unassembled WGS sequence"/>
</dbReference>
<dbReference type="EMBL" id="JAADJT010000009">
    <property type="protein sequence ID" value="NGZ86568.1"/>
    <property type="molecule type" value="Genomic_DNA"/>
</dbReference>
<organism evidence="2 3">
    <name type="scientific">Duganella aceris</name>
    <dbReference type="NCBI Taxonomy" id="2703883"/>
    <lineage>
        <taxon>Bacteria</taxon>
        <taxon>Pseudomonadati</taxon>
        <taxon>Pseudomonadota</taxon>
        <taxon>Betaproteobacteria</taxon>
        <taxon>Burkholderiales</taxon>
        <taxon>Oxalobacteraceae</taxon>
        <taxon>Telluria group</taxon>
        <taxon>Duganella</taxon>
    </lineage>
</organism>
<evidence type="ECO:0000256" key="1">
    <source>
        <dbReference type="SAM" id="SignalP"/>
    </source>
</evidence>
<accession>A0ABX0FPL3</accession>
<dbReference type="RefSeq" id="WP_166106409.1">
    <property type="nucleotide sequence ID" value="NZ_JAADJT010000009.1"/>
</dbReference>